<evidence type="ECO:0000256" key="1">
    <source>
        <dbReference type="ARBA" id="ARBA00004141"/>
    </source>
</evidence>
<keyword evidence="6 9" id="KW-1133">Transmembrane helix</keyword>
<keyword evidence="8" id="KW-0915">Sodium</keyword>
<organism evidence="10 11">
    <name type="scientific">Aquatica leii</name>
    <dbReference type="NCBI Taxonomy" id="1421715"/>
    <lineage>
        <taxon>Eukaryota</taxon>
        <taxon>Metazoa</taxon>
        <taxon>Ecdysozoa</taxon>
        <taxon>Arthropoda</taxon>
        <taxon>Hexapoda</taxon>
        <taxon>Insecta</taxon>
        <taxon>Pterygota</taxon>
        <taxon>Neoptera</taxon>
        <taxon>Endopterygota</taxon>
        <taxon>Coleoptera</taxon>
        <taxon>Polyphaga</taxon>
        <taxon>Elateriformia</taxon>
        <taxon>Elateroidea</taxon>
        <taxon>Lampyridae</taxon>
        <taxon>Luciolinae</taxon>
        <taxon>Aquatica</taxon>
    </lineage>
</organism>
<keyword evidence="4 9" id="KW-0812">Transmembrane</keyword>
<dbReference type="GO" id="GO:0046872">
    <property type="term" value="F:metal ion binding"/>
    <property type="evidence" value="ECO:0007669"/>
    <property type="project" value="UniProtKB-KW"/>
</dbReference>
<dbReference type="Proteomes" id="UP001353858">
    <property type="component" value="Unassembled WGS sequence"/>
</dbReference>
<dbReference type="GO" id="GO:0035725">
    <property type="term" value="P:sodium ion transmembrane transport"/>
    <property type="evidence" value="ECO:0007669"/>
    <property type="project" value="TreeGrafter"/>
</dbReference>
<dbReference type="GO" id="GO:0005886">
    <property type="term" value="C:plasma membrane"/>
    <property type="evidence" value="ECO:0007669"/>
    <property type="project" value="TreeGrafter"/>
</dbReference>
<dbReference type="Pfam" id="PF00209">
    <property type="entry name" value="SNF"/>
    <property type="match status" value="1"/>
</dbReference>
<gene>
    <name evidence="10" type="ORF">RN001_013413</name>
</gene>
<name>A0AAN7QD65_9COLE</name>
<protein>
    <submittedName>
        <fullName evidence="10">Uncharacterized protein</fullName>
    </submittedName>
</protein>
<feature type="transmembrane region" description="Helical" evidence="9">
    <location>
        <begin position="219"/>
        <end position="245"/>
    </location>
</feature>
<dbReference type="AlphaFoldDB" id="A0AAN7QD65"/>
<feature type="binding site" evidence="8">
    <location>
        <position position="165"/>
    </location>
    <ligand>
        <name>Na(+)</name>
        <dbReference type="ChEBI" id="CHEBI:29101"/>
        <label>1</label>
    </ligand>
</feature>
<evidence type="ECO:0000256" key="5">
    <source>
        <dbReference type="ARBA" id="ARBA00022847"/>
    </source>
</evidence>
<keyword evidence="5" id="KW-0769">Symport</keyword>
<evidence type="ECO:0000256" key="3">
    <source>
        <dbReference type="ARBA" id="ARBA00022448"/>
    </source>
</evidence>
<evidence type="ECO:0000256" key="4">
    <source>
        <dbReference type="ARBA" id="ARBA00022692"/>
    </source>
</evidence>
<dbReference type="InterPro" id="IPR037272">
    <property type="entry name" value="SNS_sf"/>
</dbReference>
<keyword evidence="3" id="KW-0813">Transport</keyword>
<dbReference type="EMBL" id="JARPUR010000006">
    <property type="protein sequence ID" value="KAK4874053.1"/>
    <property type="molecule type" value="Genomic_DNA"/>
</dbReference>
<keyword evidence="11" id="KW-1185">Reference proteome</keyword>
<dbReference type="PROSITE" id="PS50267">
    <property type="entry name" value="NA_NEUROTRAN_SYMP_3"/>
    <property type="match status" value="1"/>
</dbReference>
<reference evidence="11" key="1">
    <citation type="submission" date="2023-01" db="EMBL/GenBank/DDBJ databases">
        <title>Key to firefly adult light organ development and bioluminescence: homeobox transcription factors regulate luciferase expression and transportation to peroxisome.</title>
        <authorList>
            <person name="Fu X."/>
        </authorList>
    </citation>
    <scope>NUCLEOTIDE SEQUENCE [LARGE SCALE GENOMIC DNA]</scope>
</reference>
<keyword evidence="7 9" id="KW-0472">Membrane</keyword>
<dbReference type="GO" id="GO:0015293">
    <property type="term" value="F:symporter activity"/>
    <property type="evidence" value="ECO:0007669"/>
    <property type="project" value="UniProtKB-KW"/>
</dbReference>
<proteinExistence type="inferred from homology"/>
<feature type="binding site" evidence="8">
    <location>
        <position position="161"/>
    </location>
    <ligand>
        <name>Na(+)</name>
        <dbReference type="ChEBI" id="CHEBI:29101"/>
        <label>1</label>
    </ligand>
</feature>
<dbReference type="InterPro" id="IPR000175">
    <property type="entry name" value="Na/ntran_symport"/>
</dbReference>
<comment type="similarity">
    <text evidence="2">Belongs to the sodium:neurotransmitter symporter (SNF) (TC 2.A.22) family.</text>
</comment>
<dbReference type="PANTHER" id="PTHR11616">
    <property type="entry name" value="SODIUM/CHLORIDE DEPENDENT TRANSPORTER"/>
    <property type="match status" value="1"/>
</dbReference>
<evidence type="ECO:0000313" key="11">
    <source>
        <dbReference type="Proteomes" id="UP001353858"/>
    </source>
</evidence>
<feature type="transmembrane region" description="Helical" evidence="9">
    <location>
        <begin position="180"/>
        <end position="199"/>
    </location>
</feature>
<evidence type="ECO:0000256" key="9">
    <source>
        <dbReference type="SAM" id="Phobius"/>
    </source>
</evidence>
<evidence type="ECO:0000256" key="7">
    <source>
        <dbReference type="ARBA" id="ARBA00023136"/>
    </source>
</evidence>
<evidence type="ECO:0000313" key="10">
    <source>
        <dbReference type="EMBL" id="KAK4874053.1"/>
    </source>
</evidence>
<comment type="subcellular location">
    <subcellularLocation>
        <location evidence="1">Membrane</location>
        <topology evidence="1">Multi-pass membrane protein</topology>
    </subcellularLocation>
</comment>
<evidence type="ECO:0000256" key="6">
    <source>
        <dbReference type="ARBA" id="ARBA00022989"/>
    </source>
</evidence>
<evidence type="ECO:0000256" key="8">
    <source>
        <dbReference type="PIRSR" id="PIRSR600175-1"/>
    </source>
</evidence>
<dbReference type="SUPFAM" id="SSF161070">
    <property type="entry name" value="SNF-like"/>
    <property type="match status" value="1"/>
</dbReference>
<accession>A0AAN7QD65</accession>
<sequence>MGKRRLNYYKSSSRQHSRRAICMTSKNKTKTTVSEGVNIENLQNGYLDKLDHGNKVFDMNDSNLPGLSKRVRYTDPDFEEAVLKWAEEDYSCDEDDDVDDGDFILSEHDSEMYFLLITMASYSKDIKKPLSEKELQQIVNQMVTNSGNSEWSGDEDVVPIVGLSNFWRFPLLIYENGGGAFWYAYVAAMWTIGISMHFLNLCLGQFTSACGVELYSKFGLGFSVISLVVILTGILPIPICIIYQLHHNRNMSCSKRFSKVFDTSKFGPEDPDLQQAWRIFKDEELQKRIDKGDNCCVDFLKALVGK</sequence>
<keyword evidence="8" id="KW-0479">Metal-binding</keyword>
<dbReference type="PANTHER" id="PTHR11616:SF240">
    <property type="entry name" value="BLOATED TUBULES, ISOFORM B-RELATED"/>
    <property type="match status" value="1"/>
</dbReference>
<evidence type="ECO:0000256" key="2">
    <source>
        <dbReference type="ARBA" id="ARBA00006459"/>
    </source>
</evidence>
<comment type="caution">
    <text evidence="10">The sequence shown here is derived from an EMBL/GenBank/DDBJ whole genome shotgun (WGS) entry which is preliminary data.</text>
</comment>
<dbReference type="GO" id="GO:0006865">
    <property type="term" value="P:amino acid transport"/>
    <property type="evidence" value="ECO:0007669"/>
    <property type="project" value="TreeGrafter"/>
</dbReference>